<evidence type="ECO:0000256" key="1">
    <source>
        <dbReference type="ARBA" id="ARBA00004123"/>
    </source>
</evidence>
<sequence>LQFDLLRGGLCKLSRWISDTAMSSTSQKHKEFVAEPMGEKPVMALAGIGEVLGKKLEEHGFDKAYVVLGQFLVLKKDEELFRDWLKDTCGANAKQQRDCYGCLKEWLPIRRYKLILWICDKTMSSTSQKHGAFVAEPMREKRVTALPGIGKILGRRMEKSGFDKANVVLGQFLVLKKDEELFDNWLKDTCGANAKQQRDCYGCLHEWCDAFL</sequence>
<name>A0ABV0Y0B1_9TELE</name>
<dbReference type="Gene3D" id="1.10.150.40">
    <property type="entry name" value="Barrier-to-autointegration factor, BAF"/>
    <property type="match status" value="2"/>
</dbReference>
<evidence type="ECO:0000313" key="4">
    <source>
        <dbReference type="Proteomes" id="UP001469553"/>
    </source>
</evidence>
<gene>
    <name evidence="3" type="ORF">AMECASPLE_009994</name>
</gene>
<proteinExistence type="predicted"/>
<comment type="caution">
    <text evidence="3">The sequence shown here is derived from an EMBL/GenBank/DDBJ whole genome shotgun (WGS) entry which is preliminary data.</text>
</comment>
<accession>A0ABV0Y0B1</accession>
<dbReference type="InterPro" id="IPR036617">
    <property type="entry name" value="BAF_sf"/>
</dbReference>
<dbReference type="PANTHER" id="PTHR47507:SF5">
    <property type="entry name" value="BARRIER-TO-AUTOINTEGRATION FACTOR"/>
    <property type="match status" value="1"/>
</dbReference>
<dbReference type="EMBL" id="JAHRIP010019381">
    <property type="protein sequence ID" value="MEQ2287197.1"/>
    <property type="molecule type" value="Genomic_DNA"/>
</dbReference>
<dbReference type="InterPro" id="IPR004122">
    <property type="entry name" value="BAF_prot"/>
</dbReference>
<protein>
    <recommendedName>
        <fullName evidence="5">Barrier-to-autointegration factor</fullName>
    </recommendedName>
</protein>
<dbReference type="SUPFAM" id="SSF47798">
    <property type="entry name" value="Barrier-to-autointegration factor, BAF"/>
    <property type="match status" value="2"/>
</dbReference>
<dbReference type="Pfam" id="PF02961">
    <property type="entry name" value="SAM_BAF"/>
    <property type="match status" value="2"/>
</dbReference>
<dbReference type="InterPro" id="IPR051387">
    <property type="entry name" value="BAF"/>
</dbReference>
<keyword evidence="4" id="KW-1185">Reference proteome</keyword>
<dbReference type="PANTHER" id="PTHR47507">
    <property type="entry name" value="BARRIER TO AUTOINTEGRATION FACTOR 2"/>
    <property type="match status" value="1"/>
</dbReference>
<organism evidence="3 4">
    <name type="scientific">Ameca splendens</name>
    <dbReference type="NCBI Taxonomy" id="208324"/>
    <lineage>
        <taxon>Eukaryota</taxon>
        <taxon>Metazoa</taxon>
        <taxon>Chordata</taxon>
        <taxon>Craniata</taxon>
        <taxon>Vertebrata</taxon>
        <taxon>Euteleostomi</taxon>
        <taxon>Actinopterygii</taxon>
        <taxon>Neopterygii</taxon>
        <taxon>Teleostei</taxon>
        <taxon>Neoteleostei</taxon>
        <taxon>Acanthomorphata</taxon>
        <taxon>Ovalentaria</taxon>
        <taxon>Atherinomorphae</taxon>
        <taxon>Cyprinodontiformes</taxon>
        <taxon>Goodeidae</taxon>
        <taxon>Ameca</taxon>
    </lineage>
</organism>
<reference evidence="3 4" key="1">
    <citation type="submission" date="2021-06" db="EMBL/GenBank/DDBJ databases">
        <authorList>
            <person name="Palmer J.M."/>
        </authorList>
    </citation>
    <scope>NUCLEOTIDE SEQUENCE [LARGE SCALE GENOMIC DNA]</scope>
    <source>
        <strain evidence="3 4">AS_MEX2019</strain>
        <tissue evidence="3">Muscle</tissue>
    </source>
</reference>
<keyword evidence="2" id="KW-0539">Nucleus</keyword>
<evidence type="ECO:0000313" key="3">
    <source>
        <dbReference type="EMBL" id="MEQ2287197.1"/>
    </source>
</evidence>
<dbReference type="SMART" id="SM01023">
    <property type="entry name" value="BAF"/>
    <property type="match status" value="2"/>
</dbReference>
<comment type="subcellular location">
    <subcellularLocation>
        <location evidence="1">Nucleus</location>
    </subcellularLocation>
</comment>
<evidence type="ECO:0008006" key="5">
    <source>
        <dbReference type="Google" id="ProtNLM"/>
    </source>
</evidence>
<dbReference type="Proteomes" id="UP001469553">
    <property type="component" value="Unassembled WGS sequence"/>
</dbReference>
<evidence type="ECO:0000256" key="2">
    <source>
        <dbReference type="ARBA" id="ARBA00023242"/>
    </source>
</evidence>
<feature type="non-terminal residue" evidence="3">
    <location>
        <position position="1"/>
    </location>
</feature>